<accession>A0ABT7WE32</accession>
<reference evidence="1" key="1">
    <citation type="submission" date="2023-06" db="EMBL/GenBank/DDBJ databases">
        <title>Robiginitalea aurantiacus sp. nov. and Algoriphagus sediminis sp. nov., isolated from coastal sediment.</title>
        <authorList>
            <person name="Zhou Z.Y."/>
            <person name="An J."/>
            <person name="Jia Y.W."/>
            <person name="Du Z.J."/>
        </authorList>
    </citation>
    <scope>NUCLEOTIDE SEQUENCE</scope>
    <source>
        <strain evidence="1">M39</strain>
    </source>
</reference>
<dbReference type="Proteomes" id="UP001174839">
    <property type="component" value="Unassembled WGS sequence"/>
</dbReference>
<name>A0ABT7WE32_9FLAO</name>
<evidence type="ECO:0000313" key="2">
    <source>
        <dbReference type="Proteomes" id="UP001174839"/>
    </source>
</evidence>
<comment type="caution">
    <text evidence="1">The sequence shown here is derived from an EMBL/GenBank/DDBJ whole genome shotgun (WGS) entry which is preliminary data.</text>
</comment>
<protein>
    <submittedName>
        <fullName evidence="1">Uncharacterized protein</fullName>
    </submittedName>
</protein>
<proteinExistence type="predicted"/>
<evidence type="ECO:0000313" key="1">
    <source>
        <dbReference type="EMBL" id="MDM9631165.1"/>
    </source>
</evidence>
<sequence length="78" mass="8612">MFYTMGGILLVTVGILPALQINTWNEDKKLQETGLKTLLDLKGEFTENLQDARKVSEGNKGVYLAATKYDVTLLSHPG</sequence>
<gene>
    <name evidence="1" type="ORF">QU605_06775</name>
</gene>
<dbReference type="EMBL" id="JAUDUY010000003">
    <property type="protein sequence ID" value="MDM9631165.1"/>
    <property type="molecule type" value="Genomic_DNA"/>
</dbReference>
<organism evidence="1 2">
    <name type="scientific">Robiginitalea aurantiaca</name>
    <dbReference type="NCBI Taxonomy" id="3056915"/>
    <lineage>
        <taxon>Bacteria</taxon>
        <taxon>Pseudomonadati</taxon>
        <taxon>Bacteroidota</taxon>
        <taxon>Flavobacteriia</taxon>
        <taxon>Flavobacteriales</taxon>
        <taxon>Flavobacteriaceae</taxon>
        <taxon>Robiginitalea</taxon>
    </lineage>
</organism>
<keyword evidence="2" id="KW-1185">Reference proteome</keyword>